<sequence>MGYGDYVISDDVVSKVYYVEGLGHNLFSARQFCNSDLEIAFRKHSCYVRDVDGVELLKGCRGSNLYTIFVEDMMKSSPICLLSKASKNKSWLWHRLVPNPVPAAPYVPQTNKDLEILFQPMFDEYLEPPSVEIQVPSAPAAQVLVNSVATPSSTTIDQDAPSTSYSLSSSEVQASISHQGVAVRPTIEDNLFAQAEDDPFINVFAPEPKSKESSSGDVSSAESHQVIQPHDHLKKWTKDHPIDNVIGNPSRPVSTRKQLATDALWCFYHSILSKVEPKNFKTASMEDEEVSLLDGVFEGAFGALGDGG</sequence>
<reference evidence="2" key="1">
    <citation type="journal article" date="2019" name="Sci. Rep.">
        <title>Draft genome of Tanacetum cinerariifolium, the natural source of mosquito coil.</title>
        <authorList>
            <person name="Yamashiro T."/>
            <person name="Shiraishi A."/>
            <person name="Satake H."/>
            <person name="Nakayama K."/>
        </authorList>
    </citation>
    <scope>NUCLEOTIDE SEQUENCE</scope>
</reference>
<name>A0A6L2MET6_TANCI</name>
<accession>A0A6L2MET6</accession>
<evidence type="ECO:0000313" key="2">
    <source>
        <dbReference type="EMBL" id="GEU72019.1"/>
    </source>
</evidence>
<comment type="caution">
    <text evidence="2">The sequence shown here is derived from an EMBL/GenBank/DDBJ whole genome shotgun (WGS) entry which is preliminary data.</text>
</comment>
<feature type="region of interest" description="Disordered" evidence="1">
    <location>
        <begin position="203"/>
        <end position="224"/>
    </location>
</feature>
<dbReference type="EMBL" id="BKCJ010006413">
    <property type="protein sequence ID" value="GEU72019.1"/>
    <property type="molecule type" value="Genomic_DNA"/>
</dbReference>
<protein>
    <submittedName>
        <fullName evidence="2">Integrase, catalytic region, zinc finger, CCHC-type, peptidase aspartic, catalytic</fullName>
    </submittedName>
</protein>
<proteinExistence type="predicted"/>
<gene>
    <name evidence="2" type="ORF">Tci_043997</name>
</gene>
<organism evidence="2">
    <name type="scientific">Tanacetum cinerariifolium</name>
    <name type="common">Dalmatian daisy</name>
    <name type="synonym">Chrysanthemum cinerariifolium</name>
    <dbReference type="NCBI Taxonomy" id="118510"/>
    <lineage>
        <taxon>Eukaryota</taxon>
        <taxon>Viridiplantae</taxon>
        <taxon>Streptophyta</taxon>
        <taxon>Embryophyta</taxon>
        <taxon>Tracheophyta</taxon>
        <taxon>Spermatophyta</taxon>
        <taxon>Magnoliopsida</taxon>
        <taxon>eudicotyledons</taxon>
        <taxon>Gunneridae</taxon>
        <taxon>Pentapetalae</taxon>
        <taxon>asterids</taxon>
        <taxon>campanulids</taxon>
        <taxon>Asterales</taxon>
        <taxon>Asteraceae</taxon>
        <taxon>Asteroideae</taxon>
        <taxon>Anthemideae</taxon>
        <taxon>Anthemidinae</taxon>
        <taxon>Tanacetum</taxon>
    </lineage>
</organism>
<dbReference type="AlphaFoldDB" id="A0A6L2MET6"/>
<evidence type="ECO:0000256" key="1">
    <source>
        <dbReference type="SAM" id="MobiDB-lite"/>
    </source>
</evidence>